<feature type="transmembrane region" description="Helical" evidence="1">
    <location>
        <begin position="117"/>
        <end position="139"/>
    </location>
</feature>
<keyword evidence="1" id="KW-0472">Membrane</keyword>
<sequence>MSFRSVQGRSAQARSVQARFPAARPAFGSLTVSLATGLYLFLITSRDFWMESWALLGARPGTLALVTGGFLCLFIAACVAVSWKRVMNPLFAALLLLAAAAAWFMDEDGVFRAGTSFQPLSLAVHMLVFGGLPVALLLWVKVVHRPFFWQLRGNLAIAVPMLAVALAIALTHATKYALIVEEDLKIADSGNAAGASVRHRP</sequence>
<dbReference type="EMBL" id="SLVX01000001">
    <property type="protein sequence ID" value="TCN48463.1"/>
    <property type="molecule type" value="Genomic_DNA"/>
</dbReference>
<name>A0A4R2D3R1_SHIGR</name>
<dbReference type="Pfam" id="PF08019">
    <property type="entry name" value="EptA_B_N"/>
    <property type="match status" value="2"/>
</dbReference>
<dbReference type="GO" id="GO:0016020">
    <property type="term" value="C:membrane"/>
    <property type="evidence" value="ECO:0007669"/>
    <property type="project" value="InterPro"/>
</dbReference>
<dbReference type="InterPro" id="IPR012549">
    <property type="entry name" value="EptA-like_N"/>
</dbReference>
<dbReference type="AlphaFoldDB" id="A0A4R2D3R1"/>
<dbReference type="RefSeq" id="WP_162852934.1">
    <property type="nucleotide sequence ID" value="NZ_BAABEI010000012.1"/>
</dbReference>
<feature type="transmembrane region" description="Helical" evidence="1">
    <location>
        <begin position="151"/>
        <end position="170"/>
    </location>
</feature>
<evidence type="ECO:0000256" key="1">
    <source>
        <dbReference type="SAM" id="Phobius"/>
    </source>
</evidence>
<proteinExistence type="predicted"/>
<keyword evidence="4" id="KW-1185">Reference proteome</keyword>
<keyword evidence="1" id="KW-0812">Transmembrane</keyword>
<feature type="transmembrane region" description="Helical" evidence="1">
    <location>
        <begin position="88"/>
        <end position="105"/>
    </location>
</feature>
<feature type="transmembrane region" description="Helical" evidence="1">
    <location>
        <begin position="21"/>
        <end position="42"/>
    </location>
</feature>
<feature type="domain" description="Phosphoethanolamine transferase N-terminal" evidence="2">
    <location>
        <begin position="120"/>
        <end position="181"/>
    </location>
</feature>
<feature type="domain" description="Phosphoethanolamine transferase N-terminal" evidence="2">
    <location>
        <begin position="71"/>
        <end position="110"/>
    </location>
</feature>
<evidence type="ECO:0000259" key="2">
    <source>
        <dbReference type="Pfam" id="PF08019"/>
    </source>
</evidence>
<evidence type="ECO:0000313" key="4">
    <source>
        <dbReference type="Proteomes" id="UP000295351"/>
    </source>
</evidence>
<evidence type="ECO:0000313" key="3">
    <source>
        <dbReference type="EMBL" id="TCN48463.1"/>
    </source>
</evidence>
<comment type="caution">
    <text evidence="3">The sequence shown here is derived from an EMBL/GenBank/DDBJ whole genome shotgun (WGS) entry which is preliminary data.</text>
</comment>
<keyword evidence="1" id="KW-1133">Transmembrane helix</keyword>
<accession>A0A4R2D3R1</accession>
<organism evidence="3 4">
    <name type="scientific">Shinella granuli</name>
    <dbReference type="NCBI Taxonomy" id="323621"/>
    <lineage>
        <taxon>Bacteria</taxon>
        <taxon>Pseudomonadati</taxon>
        <taxon>Pseudomonadota</taxon>
        <taxon>Alphaproteobacteria</taxon>
        <taxon>Hyphomicrobiales</taxon>
        <taxon>Rhizobiaceae</taxon>
        <taxon>Shinella</taxon>
    </lineage>
</organism>
<gene>
    <name evidence="3" type="ORF">EV665_101197</name>
</gene>
<protein>
    <submittedName>
        <fullName evidence="3">Uncharacterized protein DUF1705</fullName>
    </submittedName>
</protein>
<reference evidence="3 4" key="1">
    <citation type="submission" date="2019-03" db="EMBL/GenBank/DDBJ databases">
        <title>Genomic Encyclopedia of Type Strains, Phase IV (KMG-IV): sequencing the most valuable type-strain genomes for metagenomic binning, comparative biology and taxonomic classification.</title>
        <authorList>
            <person name="Goeker M."/>
        </authorList>
    </citation>
    <scope>NUCLEOTIDE SEQUENCE [LARGE SCALE GENOMIC DNA]</scope>
    <source>
        <strain evidence="3 4">DSM 18401</strain>
    </source>
</reference>
<feature type="transmembrane region" description="Helical" evidence="1">
    <location>
        <begin position="62"/>
        <end position="81"/>
    </location>
</feature>
<dbReference type="Proteomes" id="UP000295351">
    <property type="component" value="Unassembled WGS sequence"/>
</dbReference>